<dbReference type="Gene3D" id="3.40.50.1820">
    <property type="entry name" value="alpha/beta hydrolase"/>
    <property type="match status" value="1"/>
</dbReference>
<name>A0AAN9UPS8_9PEZI</name>
<dbReference type="PANTHER" id="PTHR43798:SF33">
    <property type="entry name" value="HYDROLASE, PUTATIVE (AFU_ORTHOLOGUE AFUA_2G14860)-RELATED"/>
    <property type="match status" value="1"/>
</dbReference>
<accession>A0AAN9UPS8</accession>
<dbReference type="Proteomes" id="UP001320420">
    <property type="component" value="Unassembled WGS sequence"/>
</dbReference>
<reference evidence="2 3" key="1">
    <citation type="submission" date="2024-02" db="EMBL/GenBank/DDBJ databases">
        <title>De novo assembly and annotation of 12 fungi associated with fruit tree decline syndrome in Ontario, Canada.</title>
        <authorList>
            <person name="Sulman M."/>
            <person name="Ellouze W."/>
            <person name="Ilyukhin E."/>
        </authorList>
    </citation>
    <scope>NUCLEOTIDE SEQUENCE [LARGE SCALE GENOMIC DNA]</scope>
    <source>
        <strain evidence="2 3">M11/M66-122</strain>
    </source>
</reference>
<dbReference type="SUPFAM" id="SSF53474">
    <property type="entry name" value="alpha/beta-Hydrolases"/>
    <property type="match status" value="1"/>
</dbReference>
<dbReference type="AlphaFoldDB" id="A0AAN9UPS8"/>
<feature type="domain" description="AB hydrolase-1" evidence="1">
    <location>
        <begin position="294"/>
        <end position="532"/>
    </location>
</feature>
<evidence type="ECO:0000259" key="1">
    <source>
        <dbReference type="Pfam" id="PF00561"/>
    </source>
</evidence>
<dbReference type="GO" id="GO:0016020">
    <property type="term" value="C:membrane"/>
    <property type="evidence" value="ECO:0007669"/>
    <property type="project" value="TreeGrafter"/>
</dbReference>
<proteinExistence type="predicted"/>
<evidence type="ECO:0000313" key="3">
    <source>
        <dbReference type="Proteomes" id="UP001320420"/>
    </source>
</evidence>
<dbReference type="InterPro" id="IPR029058">
    <property type="entry name" value="AB_hydrolase_fold"/>
</dbReference>
<keyword evidence="3" id="KW-1185">Reference proteome</keyword>
<dbReference type="InterPro" id="IPR050266">
    <property type="entry name" value="AB_hydrolase_sf"/>
</dbReference>
<dbReference type="PANTHER" id="PTHR43798">
    <property type="entry name" value="MONOACYLGLYCEROL LIPASE"/>
    <property type="match status" value="1"/>
</dbReference>
<sequence>MAAPGILYVTMQPKPGLPLEQFHEWYNNEHGPTRLRLPQIFANGLRYRAIDGQEPKFLASYDITSMPLLETETYTNLRANRSPREAETIGQVDVKRYFWDLVSAKQSPLFLPIEELTDEEAEGLVLVAAEINFKDTADAAEAEAEVRKWYEEDHVEMISKIPGWLRSRLFRTSSLETAGQPPSFLVLSEYAKENGLDGEEHKAARSTPRTKETFSKYADTPSMRRYSLFYVFGPAPRDLENLSRLEASKSAFRAGDGKTLTTNDPAPSISSYVTTKDGLSIPYLLEGNPDPRAPTVAFCNSLLTSLHMWDPFVAILRAQRPQYRLLRYDARGRHAVPQPPAPATLDMLADDLAQVLDALRIPALHALVGVSQGGATALKFALRHPARLARFVACDFNAASSAANTSAWRERIAIAEGSPGISELAAQTVARWFHPANTAAARPDLVRWMTDMVAANDVEGFRYGCQALWDYDMRGAPMRGCAVPGLLVAGEADGKGALVRAMDAFRADLGPRDGGAELAIVPDAGHLPMCENPEGFWKAIEKFL</sequence>
<gene>
    <name evidence="2" type="ORF">SLS62_005439</name>
</gene>
<dbReference type="Pfam" id="PF00561">
    <property type="entry name" value="Abhydrolase_1"/>
    <property type="match status" value="1"/>
</dbReference>
<protein>
    <recommendedName>
        <fullName evidence="1">AB hydrolase-1 domain-containing protein</fullName>
    </recommendedName>
</protein>
<evidence type="ECO:0000313" key="2">
    <source>
        <dbReference type="EMBL" id="KAK7752670.1"/>
    </source>
</evidence>
<organism evidence="2 3">
    <name type="scientific">Diatrype stigma</name>
    <dbReference type="NCBI Taxonomy" id="117547"/>
    <lineage>
        <taxon>Eukaryota</taxon>
        <taxon>Fungi</taxon>
        <taxon>Dikarya</taxon>
        <taxon>Ascomycota</taxon>
        <taxon>Pezizomycotina</taxon>
        <taxon>Sordariomycetes</taxon>
        <taxon>Xylariomycetidae</taxon>
        <taxon>Xylariales</taxon>
        <taxon>Diatrypaceae</taxon>
        <taxon>Diatrype</taxon>
    </lineage>
</organism>
<dbReference type="InterPro" id="IPR000073">
    <property type="entry name" value="AB_hydrolase_1"/>
</dbReference>
<dbReference type="EMBL" id="JAKJXP020000036">
    <property type="protein sequence ID" value="KAK7752670.1"/>
    <property type="molecule type" value="Genomic_DNA"/>
</dbReference>
<comment type="caution">
    <text evidence="2">The sequence shown here is derived from an EMBL/GenBank/DDBJ whole genome shotgun (WGS) entry which is preliminary data.</text>
</comment>